<keyword evidence="9 11" id="KW-0472">Membrane</keyword>
<evidence type="ECO:0000256" key="7">
    <source>
        <dbReference type="ARBA" id="ARBA00023004"/>
    </source>
</evidence>
<evidence type="ECO:0000259" key="13">
    <source>
        <dbReference type="Pfam" id="PF07715"/>
    </source>
</evidence>
<evidence type="ECO:0000256" key="10">
    <source>
        <dbReference type="ARBA" id="ARBA00023237"/>
    </source>
</evidence>
<keyword evidence="8" id="KW-0406">Ion transport</keyword>
<comment type="subcellular location">
    <subcellularLocation>
        <location evidence="1 11">Cell outer membrane</location>
        <topology evidence="1 11">Multi-pass membrane protein</topology>
    </subcellularLocation>
</comment>
<evidence type="ECO:0000256" key="2">
    <source>
        <dbReference type="ARBA" id="ARBA00022448"/>
    </source>
</evidence>
<dbReference type="RefSeq" id="WP_370483515.1">
    <property type="nucleotide sequence ID" value="NZ_JBEOQA010000002.1"/>
</dbReference>
<protein>
    <submittedName>
        <fullName evidence="14">SusC/RagA family TonB-linked outer membrane protein</fullName>
    </submittedName>
</protein>
<dbReference type="InterPro" id="IPR008969">
    <property type="entry name" value="CarboxyPept-like_regulatory"/>
</dbReference>
<keyword evidence="2 11" id="KW-0813">Transport</keyword>
<dbReference type="PANTHER" id="PTHR32552:SF89">
    <property type="entry name" value="CATECHOLATE SIDEROPHORE RECEPTOR FIU"/>
    <property type="match status" value="1"/>
</dbReference>
<evidence type="ECO:0000256" key="1">
    <source>
        <dbReference type="ARBA" id="ARBA00004571"/>
    </source>
</evidence>
<sequence length="1090" mass="120200">MKQMKNMTSSFHRYSGRTSRAFLLLVGLGFAPAAAHSFSPHGNKHVWLNQQKVSVSGTVLDDNTHQPIAGVTITAGGRPLTTTDNQGRFTIQVDAGQQVTFQSVGYEPLARKWSATTTNASITLHSSDQKMEEVVVTALGIKREQKSLGYAVSKISGQQMTDATPSNWVDAMKGKVAGLNITQASSGPLNTARINLRGDRSLDPTKNEALIVVDGVPLVNGRFSSGVTDAYGAGSSGADKDIPVDFGNGLGDINPDDIESISVLKGAAATALYGSRAGNGALIITTKSGKRNGKGIGVTVNSNSSFQNVLKWPDFQYEYGQGNLERNANGDPYYSYGLTEDGRNTGSTSSAWGPKFDGQMFFQYDPELETTGTQRTPWVPYKDGVKGFFRTGATYMNSVAFDGGTDKFTARTSLTHTSNKWIMPNTGFERLVAAFNGSANLSDKLKINFKANYTNKNSDNLPGTGYNNQSIAYFMIFQNPSIDLNWYRPRWKKGKENLEQIHPFSSYIENPFVIAYEMTNSLVSNGIDGMLQGIYTFNPKWELMLRSGINMRSDRREQRRPWDTANFPKGYYKQQDLFYMESNTDALLSYTDKLSEDFSLRASLGGNVMKRDMKEDIGVARGLISPGVYKLSNALTNAVAENKLIKKEIQSVFGLVNLSWKDKIFLDVTARNDWSSTLPANNRSYFYPSVSSSFVLSDLMPMPSAVSFAKLRLSWAQVGNDADPYSTLKYFETSIFPGSAEAPSVLHNENLKPEISTSTEAGLNLAFLNNRLTTDINFYYNRSRNQILTVPLDVSTGFSQALINGGLIRNQGWELSVSGIPVKTENFQWTATANWSKNDNKILELTEGVETPYQIIASSGSGAAEIRATIGGSTGDLWGYGLVRNEHGDVLIDASTGLAVRPTDKVKIGNAYADWRGGLHNEFRYKNMSFSFLLDGQYGGIVYSQTHHKMTEQGKLEHTLKGRETGFIVGEGVVDNGDGTYRPNTKEVAINTWYGDYYRRANMETNSFDASYLKLREVRLEFGLPKSLVSRWKMNSASIAFFGRDLLMWSDFPMYDPETAALNGATIMPGVEMGQMPSTRTFGINLKANF</sequence>
<keyword evidence="7" id="KW-0408">Iron</keyword>
<dbReference type="InterPro" id="IPR023997">
    <property type="entry name" value="TonB-dep_OMP_SusC/RagA_CS"/>
</dbReference>
<evidence type="ECO:0000256" key="6">
    <source>
        <dbReference type="ARBA" id="ARBA00022729"/>
    </source>
</evidence>
<gene>
    <name evidence="14" type="ORF">ABTW24_16685</name>
</gene>
<evidence type="ECO:0000256" key="12">
    <source>
        <dbReference type="SAM" id="SignalP"/>
    </source>
</evidence>
<name>A0ABV4HFE0_9SPHI</name>
<dbReference type="EMBL" id="JBEOQB010000004">
    <property type="protein sequence ID" value="MEZ0453234.1"/>
    <property type="molecule type" value="Genomic_DNA"/>
</dbReference>
<dbReference type="InterPro" id="IPR036942">
    <property type="entry name" value="Beta-barrel_TonB_sf"/>
</dbReference>
<dbReference type="PROSITE" id="PS52016">
    <property type="entry name" value="TONB_DEPENDENT_REC_3"/>
    <property type="match status" value="1"/>
</dbReference>
<dbReference type="Gene3D" id="2.170.130.10">
    <property type="entry name" value="TonB-dependent receptor, plug domain"/>
    <property type="match status" value="1"/>
</dbReference>
<comment type="similarity">
    <text evidence="11">Belongs to the TonB-dependent receptor family.</text>
</comment>
<dbReference type="Gene3D" id="2.60.40.1120">
    <property type="entry name" value="Carboxypeptidase-like, regulatory domain"/>
    <property type="match status" value="1"/>
</dbReference>
<dbReference type="InterPro" id="IPR012910">
    <property type="entry name" value="Plug_dom"/>
</dbReference>
<evidence type="ECO:0000313" key="15">
    <source>
        <dbReference type="Proteomes" id="UP001566204"/>
    </source>
</evidence>
<keyword evidence="6 12" id="KW-0732">Signal</keyword>
<dbReference type="InterPro" id="IPR039426">
    <property type="entry name" value="TonB-dep_rcpt-like"/>
</dbReference>
<dbReference type="Pfam" id="PF07715">
    <property type="entry name" value="Plug"/>
    <property type="match status" value="1"/>
</dbReference>
<dbReference type="InterPro" id="IPR023996">
    <property type="entry name" value="TonB-dep_OMP_SusC/RagA"/>
</dbReference>
<dbReference type="Pfam" id="PF13715">
    <property type="entry name" value="CarbopepD_reg_2"/>
    <property type="match status" value="1"/>
</dbReference>
<keyword evidence="4" id="KW-0410">Iron transport</keyword>
<dbReference type="InterPro" id="IPR037066">
    <property type="entry name" value="Plug_dom_sf"/>
</dbReference>
<dbReference type="SUPFAM" id="SSF49464">
    <property type="entry name" value="Carboxypeptidase regulatory domain-like"/>
    <property type="match status" value="1"/>
</dbReference>
<dbReference type="Proteomes" id="UP001566204">
    <property type="component" value="Unassembled WGS sequence"/>
</dbReference>
<dbReference type="PANTHER" id="PTHR32552">
    <property type="entry name" value="FERRICHROME IRON RECEPTOR-RELATED"/>
    <property type="match status" value="1"/>
</dbReference>
<accession>A0ABV4HFE0</accession>
<proteinExistence type="inferred from homology"/>
<dbReference type="NCBIfam" id="TIGR04057">
    <property type="entry name" value="SusC_RagA_signa"/>
    <property type="match status" value="1"/>
</dbReference>
<evidence type="ECO:0000256" key="8">
    <source>
        <dbReference type="ARBA" id="ARBA00023065"/>
    </source>
</evidence>
<evidence type="ECO:0000256" key="3">
    <source>
        <dbReference type="ARBA" id="ARBA00022452"/>
    </source>
</evidence>
<keyword evidence="3 11" id="KW-1134">Transmembrane beta strand</keyword>
<feature type="chain" id="PRO_5045808092" evidence="12">
    <location>
        <begin position="36"/>
        <end position="1090"/>
    </location>
</feature>
<organism evidence="14 15">
    <name type="scientific">Sphingobacterium thalpophilum</name>
    <dbReference type="NCBI Taxonomy" id="259"/>
    <lineage>
        <taxon>Bacteria</taxon>
        <taxon>Pseudomonadati</taxon>
        <taxon>Bacteroidota</taxon>
        <taxon>Sphingobacteriia</taxon>
        <taxon>Sphingobacteriales</taxon>
        <taxon>Sphingobacteriaceae</taxon>
        <taxon>Sphingobacterium</taxon>
    </lineage>
</organism>
<keyword evidence="15" id="KW-1185">Reference proteome</keyword>
<dbReference type="NCBIfam" id="TIGR04056">
    <property type="entry name" value="OMP_RagA_SusC"/>
    <property type="match status" value="1"/>
</dbReference>
<comment type="caution">
    <text evidence="14">The sequence shown here is derived from an EMBL/GenBank/DDBJ whole genome shotgun (WGS) entry which is preliminary data.</text>
</comment>
<feature type="domain" description="TonB-dependent receptor plug" evidence="13">
    <location>
        <begin position="146"/>
        <end position="281"/>
    </location>
</feature>
<reference evidence="14 15" key="1">
    <citation type="submission" date="2024-06" db="EMBL/GenBank/DDBJ databases">
        <title>Soil Sphingobacterium thalpophilum.</title>
        <authorList>
            <person name="Yang J."/>
            <person name="Li J."/>
        </authorList>
    </citation>
    <scope>NUCLEOTIDE SEQUENCE [LARGE SCALE GENOMIC DNA]</scope>
    <source>
        <strain evidence="14 15">22g91tb</strain>
    </source>
</reference>
<evidence type="ECO:0000313" key="14">
    <source>
        <dbReference type="EMBL" id="MEZ0453234.1"/>
    </source>
</evidence>
<dbReference type="Gene3D" id="2.40.170.20">
    <property type="entry name" value="TonB-dependent receptor, beta-barrel domain"/>
    <property type="match status" value="1"/>
</dbReference>
<feature type="signal peptide" evidence="12">
    <location>
        <begin position="1"/>
        <end position="35"/>
    </location>
</feature>
<evidence type="ECO:0000256" key="9">
    <source>
        <dbReference type="ARBA" id="ARBA00023136"/>
    </source>
</evidence>
<keyword evidence="5 11" id="KW-0812">Transmembrane</keyword>
<dbReference type="SUPFAM" id="SSF56935">
    <property type="entry name" value="Porins"/>
    <property type="match status" value="1"/>
</dbReference>
<evidence type="ECO:0000256" key="4">
    <source>
        <dbReference type="ARBA" id="ARBA00022496"/>
    </source>
</evidence>
<keyword evidence="10 11" id="KW-0998">Cell outer membrane</keyword>
<evidence type="ECO:0000256" key="11">
    <source>
        <dbReference type="PROSITE-ProRule" id="PRU01360"/>
    </source>
</evidence>
<evidence type="ECO:0000256" key="5">
    <source>
        <dbReference type="ARBA" id="ARBA00022692"/>
    </source>
</evidence>